<reference evidence="20 21" key="1">
    <citation type="journal article" date="2011" name="Proc. Natl. Acad. Sci. U.S.A.">
        <title>Niche of harmful alga Aureococcus anophagefferens revealed through ecogenomics.</title>
        <authorList>
            <person name="Gobler C.J."/>
            <person name="Berry D.L."/>
            <person name="Dyhrman S.T."/>
            <person name="Wilhelm S.W."/>
            <person name="Salamov A."/>
            <person name="Lobanov A.V."/>
            <person name="Zhang Y."/>
            <person name="Collier J.L."/>
            <person name="Wurch L.L."/>
            <person name="Kustka A.B."/>
            <person name="Dill B.D."/>
            <person name="Shah M."/>
            <person name="VerBerkmoes N.C."/>
            <person name="Kuo A."/>
            <person name="Terry A."/>
            <person name="Pangilinan J."/>
            <person name="Lindquist E.A."/>
            <person name="Lucas S."/>
            <person name="Paulsen I.T."/>
            <person name="Hattenrath-Lehmann T.K."/>
            <person name="Talmage S.C."/>
            <person name="Walker E.A."/>
            <person name="Koch F."/>
            <person name="Burson A.M."/>
            <person name="Marcoval M.A."/>
            <person name="Tang Y.Z."/>
            <person name="Lecleir G.R."/>
            <person name="Coyne K.J."/>
            <person name="Berg G.M."/>
            <person name="Bertrand E.M."/>
            <person name="Saito M.A."/>
            <person name="Gladyshev V.N."/>
            <person name="Grigoriev I.V."/>
        </authorList>
    </citation>
    <scope>NUCLEOTIDE SEQUENCE [LARGE SCALE GENOMIC DNA]</scope>
    <source>
        <strain evidence="21">CCMP 1984</strain>
    </source>
</reference>
<evidence type="ECO:0000313" key="21">
    <source>
        <dbReference type="Proteomes" id="UP000002729"/>
    </source>
</evidence>
<accession>F0YL44</accession>
<dbReference type="InterPro" id="IPR001680">
    <property type="entry name" value="WD40_rpt"/>
</dbReference>
<dbReference type="GO" id="GO:0071006">
    <property type="term" value="C:U2-type catalytic step 1 spliceosome"/>
    <property type="evidence" value="ECO:0007669"/>
    <property type="project" value="TreeGrafter"/>
</dbReference>
<dbReference type="SUPFAM" id="SSF57850">
    <property type="entry name" value="RING/U-box"/>
    <property type="match status" value="1"/>
</dbReference>
<evidence type="ECO:0000256" key="4">
    <source>
        <dbReference type="ARBA" id="ARBA00006388"/>
    </source>
</evidence>
<keyword evidence="9 18" id="KW-0808">Transferase</keyword>
<keyword evidence="13 18" id="KW-0833">Ubl conjugation pathway</keyword>
<comment type="similarity">
    <text evidence="4 18">Belongs to the WD repeat PRP19 family.</text>
</comment>
<keyword evidence="11" id="KW-0677">Repeat</keyword>
<dbReference type="KEGG" id="aaf:AURANDRAFT_39132"/>
<dbReference type="InterPro" id="IPR003613">
    <property type="entry name" value="Ubox_domain"/>
</dbReference>
<evidence type="ECO:0000256" key="18">
    <source>
        <dbReference type="RuleBase" id="RU367101"/>
    </source>
</evidence>
<keyword evidence="10 18" id="KW-0747">Spliceosome</keyword>
<dbReference type="EMBL" id="GL833155">
    <property type="protein sequence ID" value="EGB04178.1"/>
    <property type="molecule type" value="Genomic_DNA"/>
</dbReference>
<evidence type="ECO:0000259" key="19">
    <source>
        <dbReference type="PROSITE" id="PS51698"/>
    </source>
</evidence>
<evidence type="ECO:0000256" key="7">
    <source>
        <dbReference type="ARBA" id="ARBA00022574"/>
    </source>
</evidence>
<dbReference type="eggNOG" id="KOG0289">
    <property type="taxonomic scope" value="Eukaryota"/>
</dbReference>
<protein>
    <recommendedName>
        <fullName evidence="6 18">Pre-mRNA-processing factor 19</fullName>
        <ecNumber evidence="5 18">2.3.2.27</ecNumber>
    </recommendedName>
</protein>
<keyword evidence="7 17" id="KW-0853">WD repeat</keyword>
<evidence type="ECO:0000256" key="16">
    <source>
        <dbReference type="ARBA" id="ARBA00023242"/>
    </source>
</evidence>
<comment type="pathway">
    <text evidence="3 18">Protein modification; protein ubiquitination.</text>
</comment>
<dbReference type="InterPro" id="IPR038959">
    <property type="entry name" value="Prp19"/>
</dbReference>
<dbReference type="InParanoid" id="F0YL44"/>
<keyword evidence="8 18" id="KW-0507">mRNA processing</keyword>
<keyword evidence="12 18" id="KW-0227">DNA damage</keyword>
<dbReference type="SMART" id="SM00504">
    <property type="entry name" value="Ubox"/>
    <property type="match status" value="1"/>
</dbReference>
<evidence type="ECO:0000313" key="20">
    <source>
        <dbReference type="EMBL" id="EGB04178.1"/>
    </source>
</evidence>
<evidence type="ECO:0000256" key="17">
    <source>
        <dbReference type="PROSITE-ProRule" id="PRU00221"/>
    </source>
</evidence>
<dbReference type="GO" id="GO:0070534">
    <property type="term" value="P:protein K63-linked ubiquitination"/>
    <property type="evidence" value="ECO:0007669"/>
    <property type="project" value="UniProtKB-UniRule"/>
</dbReference>
<dbReference type="OrthoDB" id="687049at2759"/>
<dbReference type="GO" id="GO:0000398">
    <property type="term" value="P:mRNA splicing, via spliceosome"/>
    <property type="evidence" value="ECO:0007669"/>
    <property type="project" value="InterPro"/>
</dbReference>
<gene>
    <name evidence="20" type="ORF">AURANDRAFT_39132</name>
</gene>
<evidence type="ECO:0000256" key="10">
    <source>
        <dbReference type="ARBA" id="ARBA00022728"/>
    </source>
</evidence>
<comment type="function">
    <text evidence="18">Ubiquitin-protein ligase which is mainly involved pre-mRNA splicing and DNA repair. Required for pre-mRNA splicing as component of the spliceosome.</text>
</comment>
<keyword evidence="21" id="KW-1185">Reference proteome</keyword>
<keyword evidence="14 18" id="KW-0508">mRNA splicing</keyword>
<dbReference type="GO" id="GO:0006281">
    <property type="term" value="P:DNA repair"/>
    <property type="evidence" value="ECO:0007669"/>
    <property type="project" value="UniProtKB-KW"/>
</dbReference>
<organism evidence="21">
    <name type="scientific">Aureococcus anophagefferens</name>
    <name type="common">Harmful bloom alga</name>
    <dbReference type="NCBI Taxonomy" id="44056"/>
    <lineage>
        <taxon>Eukaryota</taxon>
        <taxon>Sar</taxon>
        <taxon>Stramenopiles</taxon>
        <taxon>Ochrophyta</taxon>
        <taxon>Pelagophyceae</taxon>
        <taxon>Pelagomonadales</taxon>
        <taxon>Pelagomonadaceae</taxon>
        <taxon>Aureococcus</taxon>
    </lineage>
</organism>
<dbReference type="GO" id="GO:0000974">
    <property type="term" value="C:Prp19 complex"/>
    <property type="evidence" value="ECO:0007669"/>
    <property type="project" value="UniProtKB-UniRule"/>
</dbReference>
<evidence type="ECO:0000256" key="14">
    <source>
        <dbReference type="ARBA" id="ARBA00023187"/>
    </source>
</evidence>
<dbReference type="UniPathway" id="UPA00143"/>
<comment type="subunit">
    <text evidence="18">Homotetramer.</text>
</comment>
<dbReference type="Pfam" id="PF00400">
    <property type="entry name" value="WD40"/>
    <property type="match status" value="1"/>
</dbReference>
<dbReference type="AlphaFoldDB" id="F0YL44"/>
<evidence type="ECO:0000256" key="3">
    <source>
        <dbReference type="ARBA" id="ARBA00004906"/>
    </source>
</evidence>
<dbReference type="InterPro" id="IPR036322">
    <property type="entry name" value="WD40_repeat_dom_sf"/>
</dbReference>
<evidence type="ECO:0000256" key="6">
    <source>
        <dbReference type="ARBA" id="ARBA00015618"/>
    </source>
</evidence>
<dbReference type="InterPro" id="IPR055340">
    <property type="entry name" value="RING-Ubox_PRP19"/>
</dbReference>
<dbReference type="EC" id="2.3.2.27" evidence="5 18"/>
<evidence type="ECO:0000256" key="2">
    <source>
        <dbReference type="ARBA" id="ARBA00004123"/>
    </source>
</evidence>
<keyword evidence="16 18" id="KW-0539">Nucleus</keyword>
<sequence length="497" mass="53373">MFCNISGEVPREPVISKTSGHVFERRLIEKSLEASKGVCPVTGNELSVSDLLPVEANLAVRPRPLTATSLPGMLAMFQNEWDDVMLETHVIKQQLHATRKELSHALYQHDAACRVIARLVNERDEAQRLVAELQRSLAGKLTSEISSNRPNISKGELDPEVITRLTDFWKKTSRSRKKRPVSRKLSPAETIIGWSKKTSMELFDSNSGATDVAICQLSGAIVCAGGKSGVAWLAAASAPAATSKDCVADTCSIVPGSASSPGTVFVTSGGDKITLWKANEEDLSTLASVKVPGAASVAAHPTGSYAAIISSNASWGLVAFGAEMSTLCELSRVMPDNPSEAPSAPLKFHPDGLILATPTTSSQGHIVRIWDVKEQKSVHSFEGHAAPISCVAFSENGYYMASSSTDTTVKIWDLRKLTEFKTINNCDGVTALAFDRSGKYLAHASATRIQINVVKEWSTLSDLEVNGQIRALDFGIDAEFVAAASSNGYLDFFGSRN</sequence>
<evidence type="ECO:0000256" key="5">
    <source>
        <dbReference type="ARBA" id="ARBA00012483"/>
    </source>
</evidence>
<dbReference type="GO" id="GO:0005737">
    <property type="term" value="C:cytoplasm"/>
    <property type="evidence" value="ECO:0007669"/>
    <property type="project" value="TreeGrafter"/>
</dbReference>
<dbReference type="PANTHER" id="PTHR43995">
    <property type="entry name" value="PRE-MRNA-PROCESSING FACTOR 19"/>
    <property type="match status" value="1"/>
</dbReference>
<comment type="subcellular location">
    <subcellularLocation>
        <location evidence="2 18">Nucleus</location>
    </subcellularLocation>
</comment>
<evidence type="ECO:0000256" key="13">
    <source>
        <dbReference type="ARBA" id="ARBA00022786"/>
    </source>
</evidence>
<dbReference type="SMART" id="SM00320">
    <property type="entry name" value="WD40"/>
    <property type="match status" value="3"/>
</dbReference>
<dbReference type="InterPro" id="IPR013083">
    <property type="entry name" value="Znf_RING/FYVE/PHD"/>
</dbReference>
<dbReference type="Pfam" id="PF08606">
    <property type="entry name" value="Prp19"/>
    <property type="match status" value="1"/>
</dbReference>
<dbReference type="Gene3D" id="3.30.40.10">
    <property type="entry name" value="Zinc/RING finger domain, C3HC4 (zinc finger)"/>
    <property type="match status" value="1"/>
</dbReference>
<dbReference type="PROSITE" id="PS50294">
    <property type="entry name" value="WD_REPEATS_REGION"/>
    <property type="match status" value="1"/>
</dbReference>
<evidence type="ECO:0000256" key="1">
    <source>
        <dbReference type="ARBA" id="ARBA00000900"/>
    </source>
</evidence>
<proteinExistence type="inferred from homology"/>
<dbReference type="PROSITE" id="PS00678">
    <property type="entry name" value="WD_REPEATS_1"/>
    <property type="match status" value="1"/>
</dbReference>
<dbReference type="InterPro" id="IPR015943">
    <property type="entry name" value="WD40/YVTN_repeat-like_dom_sf"/>
</dbReference>
<comment type="catalytic activity">
    <reaction evidence="1 18">
        <text>S-ubiquitinyl-[E2 ubiquitin-conjugating enzyme]-L-cysteine + [acceptor protein]-L-lysine = [E2 ubiquitin-conjugating enzyme]-L-cysteine + N(6)-ubiquitinyl-[acceptor protein]-L-lysine.</text>
        <dbReference type="EC" id="2.3.2.27"/>
    </reaction>
</comment>
<dbReference type="SUPFAM" id="SSF50978">
    <property type="entry name" value="WD40 repeat-like"/>
    <property type="match status" value="1"/>
</dbReference>
<dbReference type="GO" id="GO:0061630">
    <property type="term" value="F:ubiquitin protein ligase activity"/>
    <property type="evidence" value="ECO:0007669"/>
    <property type="project" value="UniProtKB-UniRule"/>
</dbReference>
<dbReference type="Proteomes" id="UP000002729">
    <property type="component" value="Unassembled WGS sequence"/>
</dbReference>
<dbReference type="FunFam" id="3.30.40.10:FF:000027">
    <property type="entry name" value="Pre-mRNA-processing factor 19, putative"/>
    <property type="match status" value="1"/>
</dbReference>
<dbReference type="Pfam" id="PF04564">
    <property type="entry name" value="U-box"/>
    <property type="match status" value="1"/>
</dbReference>
<dbReference type="InterPro" id="IPR013915">
    <property type="entry name" value="Prp19_cc"/>
</dbReference>
<evidence type="ECO:0000256" key="11">
    <source>
        <dbReference type="ARBA" id="ARBA00022737"/>
    </source>
</evidence>
<dbReference type="Gene3D" id="2.130.10.10">
    <property type="entry name" value="YVTN repeat-like/Quinoprotein amine dehydrogenase"/>
    <property type="match status" value="1"/>
</dbReference>
<dbReference type="PANTHER" id="PTHR43995:SF1">
    <property type="entry name" value="PRE-MRNA-PROCESSING FACTOR 19"/>
    <property type="match status" value="1"/>
</dbReference>
<evidence type="ECO:0000256" key="12">
    <source>
        <dbReference type="ARBA" id="ARBA00022763"/>
    </source>
</evidence>
<feature type="domain" description="U-box" evidence="19">
    <location>
        <begin position="1"/>
        <end position="71"/>
    </location>
</feature>
<name>F0YL44_AURAN</name>
<feature type="repeat" description="WD" evidence="17">
    <location>
        <begin position="381"/>
        <end position="422"/>
    </location>
</feature>
<dbReference type="OMA" id="QRYVEDH"/>
<evidence type="ECO:0000256" key="9">
    <source>
        <dbReference type="ARBA" id="ARBA00022679"/>
    </source>
</evidence>
<dbReference type="GeneID" id="20221942"/>
<keyword evidence="15 18" id="KW-0234">DNA repair</keyword>
<dbReference type="CDD" id="cd16656">
    <property type="entry name" value="RING-Ubox_PRP19"/>
    <property type="match status" value="1"/>
</dbReference>
<dbReference type="RefSeq" id="XP_009041163.1">
    <property type="nucleotide sequence ID" value="XM_009042915.1"/>
</dbReference>
<dbReference type="InterPro" id="IPR019775">
    <property type="entry name" value="WD40_repeat_CS"/>
</dbReference>
<evidence type="ECO:0000256" key="8">
    <source>
        <dbReference type="ARBA" id="ARBA00022664"/>
    </source>
</evidence>
<dbReference type="PROSITE" id="PS50082">
    <property type="entry name" value="WD_REPEATS_2"/>
    <property type="match status" value="1"/>
</dbReference>
<dbReference type="PROSITE" id="PS51698">
    <property type="entry name" value="U_BOX"/>
    <property type="match status" value="1"/>
</dbReference>
<evidence type="ECO:0000256" key="15">
    <source>
        <dbReference type="ARBA" id="ARBA00023204"/>
    </source>
</evidence>